<comment type="caution">
    <text evidence="1">The sequence shown here is derived from an EMBL/GenBank/DDBJ whole genome shotgun (WGS) entry which is preliminary data.</text>
</comment>
<evidence type="ECO:0000313" key="1">
    <source>
        <dbReference type="EMBL" id="PRQ59747.1"/>
    </source>
</evidence>
<dbReference type="AlphaFoldDB" id="A0A2P6SM33"/>
<dbReference type="Proteomes" id="UP000238479">
    <property type="component" value="Chromosome 1"/>
</dbReference>
<protein>
    <submittedName>
        <fullName evidence="1">Uncharacterized protein</fullName>
    </submittedName>
</protein>
<dbReference type="EMBL" id="PDCK01000039">
    <property type="protein sequence ID" value="PRQ59747.1"/>
    <property type="molecule type" value="Genomic_DNA"/>
</dbReference>
<proteinExistence type="predicted"/>
<gene>
    <name evidence="1" type="ORF">RchiOBHm_Chr1g0373611</name>
</gene>
<name>A0A2P6SM33_ROSCH</name>
<evidence type="ECO:0000313" key="2">
    <source>
        <dbReference type="Proteomes" id="UP000238479"/>
    </source>
</evidence>
<sequence length="115" mass="13503">MAQSSSEETDLFSIFTDLFFEKPKPKSTPSQRQDELVKKFPGSMIIRRPNPMEEADDSTYIKFPEHDCGNYMERFYEARLYGKDCRIDKTSCVHQRIIRKSCGIEVYYSADKLKI</sequence>
<dbReference type="Gramene" id="PRQ59747">
    <property type="protein sequence ID" value="PRQ59747"/>
    <property type="gene ID" value="RchiOBHm_Chr1g0373611"/>
</dbReference>
<organism evidence="1 2">
    <name type="scientific">Rosa chinensis</name>
    <name type="common">China rose</name>
    <dbReference type="NCBI Taxonomy" id="74649"/>
    <lineage>
        <taxon>Eukaryota</taxon>
        <taxon>Viridiplantae</taxon>
        <taxon>Streptophyta</taxon>
        <taxon>Embryophyta</taxon>
        <taxon>Tracheophyta</taxon>
        <taxon>Spermatophyta</taxon>
        <taxon>Magnoliopsida</taxon>
        <taxon>eudicotyledons</taxon>
        <taxon>Gunneridae</taxon>
        <taxon>Pentapetalae</taxon>
        <taxon>rosids</taxon>
        <taxon>fabids</taxon>
        <taxon>Rosales</taxon>
        <taxon>Rosaceae</taxon>
        <taxon>Rosoideae</taxon>
        <taxon>Rosoideae incertae sedis</taxon>
        <taxon>Rosa</taxon>
    </lineage>
</organism>
<keyword evidence="2" id="KW-1185">Reference proteome</keyword>
<reference evidence="1 2" key="1">
    <citation type="journal article" date="2018" name="Nat. Genet.">
        <title>The Rosa genome provides new insights in the design of modern roses.</title>
        <authorList>
            <person name="Bendahmane M."/>
        </authorList>
    </citation>
    <scope>NUCLEOTIDE SEQUENCE [LARGE SCALE GENOMIC DNA]</scope>
    <source>
        <strain evidence="2">cv. Old Blush</strain>
    </source>
</reference>
<accession>A0A2P6SM33</accession>